<organism evidence="4 5">
    <name type="scientific">Hibiscus sabdariffa</name>
    <name type="common">roselle</name>
    <dbReference type="NCBI Taxonomy" id="183260"/>
    <lineage>
        <taxon>Eukaryota</taxon>
        <taxon>Viridiplantae</taxon>
        <taxon>Streptophyta</taxon>
        <taxon>Embryophyta</taxon>
        <taxon>Tracheophyta</taxon>
        <taxon>Spermatophyta</taxon>
        <taxon>Magnoliopsida</taxon>
        <taxon>eudicotyledons</taxon>
        <taxon>Gunneridae</taxon>
        <taxon>Pentapetalae</taxon>
        <taxon>rosids</taxon>
        <taxon>malvids</taxon>
        <taxon>Malvales</taxon>
        <taxon>Malvaceae</taxon>
        <taxon>Malvoideae</taxon>
        <taxon>Hibiscus</taxon>
    </lineage>
</organism>
<feature type="domain" description="Transposase MuDR plant" evidence="2">
    <location>
        <begin position="478"/>
        <end position="532"/>
    </location>
</feature>
<comment type="caution">
    <text evidence="4">The sequence shown here is derived from an EMBL/GenBank/DDBJ whole genome shotgun (WGS) entry which is preliminary data.</text>
</comment>
<dbReference type="PANTHER" id="PTHR31973">
    <property type="entry name" value="POLYPROTEIN, PUTATIVE-RELATED"/>
    <property type="match status" value="1"/>
</dbReference>
<feature type="region of interest" description="Disordered" evidence="1">
    <location>
        <begin position="303"/>
        <end position="374"/>
    </location>
</feature>
<feature type="region of interest" description="Disordered" evidence="1">
    <location>
        <begin position="423"/>
        <end position="445"/>
    </location>
</feature>
<evidence type="ECO:0000313" key="5">
    <source>
        <dbReference type="Proteomes" id="UP001472677"/>
    </source>
</evidence>
<feature type="region of interest" description="Disordered" evidence="1">
    <location>
        <begin position="667"/>
        <end position="709"/>
    </location>
</feature>
<feature type="compositionally biased region" description="Polar residues" evidence="1">
    <location>
        <begin position="667"/>
        <end position="689"/>
    </location>
</feature>
<feature type="region of interest" description="Disordered" evidence="1">
    <location>
        <begin position="746"/>
        <end position="791"/>
    </location>
</feature>
<evidence type="ECO:0000259" key="3">
    <source>
        <dbReference type="Pfam" id="PF26130"/>
    </source>
</evidence>
<reference evidence="4 5" key="1">
    <citation type="journal article" date="2024" name="G3 (Bethesda)">
        <title>Genome assembly of Hibiscus sabdariffa L. provides insights into metabolisms of medicinal natural products.</title>
        <authorList>
            <person name="Kim T."/>
        </authorList>
    </citation>
    <scope>NUCLEOTIDE SEQUENCE [LARGE SCALE GENOMIC DNA]</scope>
    <source>
        <strain evidence="4">TK-2024</strain>
        <tissue evidence="4">Old leaves</tissue>
    </source>
</reference>
<dbReference type="Pfam" id="PF26130">
    <property type="entry name" value="PB1-like"/>
    <property type="match status" value="1"/>
</dbReference>
<name>A0ABR2EX79_9ROSI</name>
<feature type="domain" description="PB1-like" evidence="3">
    <location>
        <begin position="143"/>
        <end position="229"/>
    </location>
</feature>
<protein>
    <recommendedName>
        <fullName evidence="6">Transposase MuDR plant domain-containing protein</fullName>
    </recommendedName>
</protein>
<feature type="compositionally biased region" description="Basic and acidic residues" evidence="1">
    <location>
        <begin position="354"/>
        <end position="368"/>
    </location>
</feature>
<proteinExistence type="predicted"/>
<dbReference type="Proteomes" id="UP001472677">
    <property type="component" value="Unassembled WGS sequence"/>
</dbReference>
<dbReference type="Pfam" id="PF03108">
    <property type="entry name" value="DBD_Tnp_Mut"/>
    <property type="match status" value="1"/>
</dbReference>
<dbReference type="InterPro" id="IPR004332">
    <property type="entry name" value="Transposase_MuDR"/>
</dbReference>
<feature type="compositionally biased region" description="Basic residues" evidence="1">
    <location>
        <begin position="765"/>
        <end position="775"/>
    </location>
</feature>
<dbReference type="InterPro" id="IPR058594">
    <property type="entry name" value="PB1-like_dom_pln"/>
</dbReference>
<sequence length="842" mass="94637">MLLSHVDVGGDVNCDEWLGLVERNIALNSDHMDVMWESQPELEPPEWNSVKIRGETVLTKMEQLRGVPIAENQEQLLELEWNTQSGKDMEFSVSKSNLREESVHFTTVLNYSDFDLVPVPVSIVSTSVIPEVHVVVTNGVAWGTFVENPKKNYVGGVVEVWNLDPDYVSHGDLCELVIEAGFRGVKSMYYLKPGGSISDGLVLCWDNKSFNDLIGHWLVEGEINVFVEHSVDVLDFVEAPLAIEARVVTHEQGDNRDNTVKEGKTVTESEVIGEGLNNNINCGGPTEGDIEFEDANVNDVGRNINEFEDTSGGVEEEGDRSGGVEEEDKSGGVEEEEGISERSGEVEEGIPPSFERDYEADRFGGDKDEKDEDDILEDVEWVSDREDEELQKIQEHFRSFKKKSQHDAEIDDIVDQVRRRRAAVKEKTTNKSNGAGSETDYIDSSDLGSYETNGDGEVHCKKSKVCCFDPTDLVPCFQLGMLFENSKQFKSTLTRYAIAKRFDFRLAKNDKDKTRAVCKGEGCPFTIYASIDFGDNLYKVKTFVDKHTCSVTFKNSRVNYKVLAEHFLPKLRIIPNLKSTDMVKFAKEELKVDVSMGVCRRARDLAKEEITRNYRHEFKRLFDYANALRRADSDGTIDLLVERPTPNYKLRFKRFYQNNVTSGIESVTQPAAQPESVNQPVAQPESVTQPAAHPESVTQEPGVQPESVTQEPIQHEIVDTIFDMPLNCSSGSQVCVYPSVVRSESRGRKIMEKTQGPKKQVTRTTARKSTSKRSTRNQATSAPTPTLPTPPLYTQELRAYLMELGSKRSLMECDDVPNTQESTTATKKQKKEKQTMTTSKKK</sequence>
<evidence type="ECO:0008006" key="6">
    <source>
        <dbReference type="Google" id="ProtNLM"/>
    </source>
</evidence>
<dbReference type="EMBL" id="JBBPBM010000010">
    <property type="protein sequence ID" value="KAK8565216.1"/>
    <property type="molecule type" value="Genomic_DNA"/>
</dbReference>
<keyword evidence="5" id="KW-1185">Reference proteome</keyword>
<evidence type="ECO:0000313" key="4">
    <source>
        <dbReference type="EMBL" id="KAK8565216.1"/>
    </source>
</evidence>
<dbReference type="PANTHER" id="PTHR31973:SF187">
    <property type="entry name" value="MUTATOR TRANSPOSASE MUDRA PROTEIN"/>
    <property type="match status" value="1"/>
</dbReference>
<feature type="compositionally biased region" description="Acidic residues" evidence="1">
    <location>
        <begin position="306"/>
        <end position="338"/>
    </location>
</feature>
<evidence type="ECO:0000259" key="2">
    <source>
        <dbReference type="Pfam" id="PF03108"/>
    </source>
</evidence>
<gene>
    <name evidence="4" type="ORF">V6N12_058786</name>
</gene>
<feature type="compositionally biased region" description="Polar residues" evidence="1">
    <location>
        <begin position="696"/>
        <end position="709"/>
    </location>
</feature>
<evidence type="ECO:0000256" key="1">
    <source>
        <dbReference type="SAM" id="MobiDB-lite"/>
    </source>
</evidence>
<accession>A0ABR2EX79</accession>
<feature type="region of interest" description="Disordered" evidence="1">
    <location>
        <begin position="811"/>
        <end position="842"/>
    </location>
</feature>